<accession>A0A4R7EWE0</accession>
<dbReference type="InterPro" id="IPR049804">
    <property type="entry name" value="Choice_anch_L"/>
</dbReference>
<dbReference type="PROSITE" id="PS50853">
    <property type="entry name" value="FN3"/>
    <property type="match status" value="5"/>
</dbReference>
<dbReference type="Pfam" id="PF23759">
    <property type="entry name" value="GBD_T9SS_assoc"/>
    <property type="match status" value="1"/>
</dbReference>
<dbReference type="RefSeq" id="WP_133712543.1">
    <property type="nucleotide sequence ID" value="NZ_SOAG01000012.1"/>
</dbReference>
<keyword evidence="3" id="KW-1185">Reference proteome</keyword>
<dbReference type="SMART" id="SM00060">
    <property type="entry name" value="FN3"/>
    <property type="match status" value="5"/>
</dbReference>
<dbReference type="InterPro" id="IPR056600">
    <property type="entry name" value="GBD_T9SS_assoc"/>
</dbReference>
<dbReference type="Proteomes" id="UP000295215">
    <property type="component" value="Unassembled WGS sequence"/>
</dbReference>
<dbReference type="Gene3D" id="2.60.120.200">
    <property type="match status" value="5"/>
</dbReference>
<evidence type="ECO:0000313" key="2">
    <source>
        <dbReference type="EMBL" id="TDS58227.1"/>
    </source>
</evidence>
<protein>
    <submittedName>
        <fullName evidence="2">Cleaved adhesin domain-containing protein</fullName>
    </submittedName>
</protein>
<feature type="domain" description="Fibronectin type-III" evidence="1">
    <location>
        <begin position="248"/>
        <end position="342"/>
    </location>
</feature>
<dbReference type="NCBIfam" id="NF038133">
    <property type="entry name" value="choice_anch_L"/>
    <property type="match status" value="1"/>
</dbReference>
<feature type="non-terminal residue" evidence="2">
    <location>
        <position position="2087"/>
    </location>
</feature>
<feature type="domain" description="Fibronectin type-III" evidence="1">
    <location>
        <begin position="1291"/>
        <end position="1384"/>
    </location>
</feature>
<dbReference type="EMBL" id="SOAG01000012">
    <property type="protein sequence ID" value="TDS58227.1"/>
    <property type="molecule type" value="Genomic_DNA"/>
</dbReference>
<feature type="domain" description="Fibronectin type-III" evidence="1">
    <location>
        <begin position="775"/>
        <end position="868"/>
    </location>
</feature>
<dbReference type="OrthoDB" id="608579at2"/>
<dbReference type="InterPro" id="IPR013783">
    <property type="entry name" value="Ig-like_fold"/>
</dbReference>
<reference evidence="2 3" key="1">
    <citation type="submission" date="2019-03" db="EMBL/GenBank/DDBJ databases">
        <title>Genomic Encyclopedia of Archaeal and Bacterial Type Strains, Phase II (KMG-II): from individual species to whole genera.</title>
        <authorList>
            <person name="Goeker M."/>
        </authorList>
    </citation>
    <scope>NUCLEOTIDE SEQUENCE [LARGE SCALE GENOMIC DNA]</scope>
    <source>
        <strain evidence="2 3">DSM 28213</strain>
    </source>
</reference>
<dbReference type="InterPro" id="IPR036116">
    <property type="entry name" value="FN3_sf"/>
</dbReference>
<dbReference type="NCBIfam" id="NF038128">
    <property type="entry name" value="choice_anch_J"/>
    <property type="match status" value="5"/>
</dbReference>
<organism evidence="2 3">
    <name type="scientific">Myroides indicus</name>
    <dbReference type="NCBI Taxonomy" id="1323422"/>
    <lineage>
        <taxon>Bacteria</taxon>
        <taxon>Pseudomonadati</taxon>
        <taxon>Bacteroidota</taxon>
        <taxon>Flavobacteriia</taxon>
        <taxon>Flavobacteriales</taxon>
        <taxon>Flavobacteriaceae</taxon>
        <taxon>Myroides</taxon>
    </lineage>
</organism>
<dbReference type="Gene3D" id="2.60.40.10">
    <property type="entry name" value="Immunoglobulins"/>
    <property type="match status" value="5"/>
</dbReference>
<feature type="domain" description="Fibronectin type-III" evidence="1">
    <location>
        <begin position="1037"/>
        <end position="1132"/>
    </location>
</feature>
<dbReference type="SUPFAM" id="SSF49265">
    <property type="entry name" value="Fibronectin type III"/>
    <property type="match status" value="4"/>
</dbReference>
<gene>
    <name evidence="2" type="ORF">C8P70_11258</name>
</gene>
<dbReference type="InterPro" id="IPR011628">
    <property type="entry name" value="Cleaved_adhesin"/>
</dbReference>
<sequence>MKKITKTFASVLLLICSVIMYAINMEYDISGRILGLDTKIKRTFVEETSEKFNVSTQLSGTSNFTAKSDERNFSATTCTSFPVPFWEGFNTDSPSLDCWTIIDNNSDGTTYSNTWMAYTYGAYEGDQQMYFSGYQSDASKMPHDDYLISPALTLDASKLYKLTYFYKTTTSYSNDFEVLLSQSGTALSGFTTTLLAKKGHSSSAWEEEILFIGGISGDVNLAWRVTSKGAGTYLYLDAVTLVEVDCADPVNLGVKDIETNTATIVWSDDFNASWEYIVQAEGDGYPSGTGTALSTKEATVTKDRGGANLKDNTEYEFYVRAKCSDGSFGDWSGPFVFRTSCKALNWPFTENFETTSQTLACWTIIDSNKDGSPTSSNMWRLYNSSSNAYEGSYSMYFSGSSGTTHDDWVISPAINMSSTDTYQLTYYYKTSSSYDNEFEVKWSNNGTDPSQFTTDVVPKSTYKNGSYVKKTAYITGASGEVHIGWHVVSTGTTYVYLDMITLEKVDCIGPEDDITISDLEKDKAKFNWTDTTNSQWETYVQAAGGSKPTGSGTITNSKPVTVTRTNGTGSANLQPNTEYEFWVRSVCGPGKNSGWIGPFKFRTPCDVQTLPFWEGFNTTSPTLSCWSIIDNNNDGTTYNNMWMTYTYGAYEGDQQMSFSGSQYDVSKRPHDDYLISPRFNLDATKIYKLKYHYKTNTYYKNDFEVALSTTGVNPADFTKVLLTKKGYMNDKWEEEKIIIGGVDGIINVAWHVNANDEGSNLYVDNVFLEEVACPEPMNLGVKNIDIDKATIFWQDDFGKDWEYVVQRSGGNVPSSGTGTKTKEIAVTSDKNGDALEANTEYEFYVRTSCGSGKEGEWSGPYKFRTACSVFTTPFWEGFNSKSEGIYCWTILDMNGDGTSSSGMWRQYNYSQYEGSHAMYFYVYDYINTVSTDDWLISPVFNFNPGKIYRLKYHYKANSYNASNNFEVLASSSGIKPTDFIKEIVKDKVYTNDNYIEEKVFIAGLSGSVNLAWHVKGMGSKTLYIDNVFVEEVTGCPEPLNLEVKDIDKREATILWTDDFGASKWEYTVQKAGEGLPTGSGTATTQKENVVTADASGTSLEPNTDYEYYVRTDCGNGEYSIWAGPFVFVTLCDVYTVPFWEGFNSDSQTSRCWEIIDADNNGAMWGQNNYSMYEGDGVMSFNGSGNPSDDWLISPTIVLDGGMYVLKYHHQTASYYDNKFEILASVTGTDTADFTTVIKPSQTYKNDKYTEDVVFFNGIIGDANIAWRVTTSGYSSVYLDNVFLKKVETCPEPYYIKVSNQTSTTMDVEWEQYGDSTEWEVIVVNYGEDATATPVQTVTVTGTPKTTVTGLGSGKAYTIYVRAKCTDGKSYSDWGSPVIGGTKIGANDDCVGAINIPVNKTTACEKTVSVSTNGATMSSIANVCNAWGFQFDIWFEFTATSTAHMLRALDVKDLLNAWSPNIEVALFDQDCSTMASPAGASLECFSMSEWRGYQALLTGLIPGQKYYLRIGGSSPTQLLFNLCLTSYDGGYLEVSPSGEKYSVEELINDVLINSNCDLVSNVRYQAGDGTNGMNTLAYFNRGDSDFPFEEGIVLATHGSEYIAGPYRGFEAFKPRIPFWTGDPDLNEVIDQVGGAGFGSQKAVAVLEFDFIPVKDSIKFEYLFVSDSFNRGCAVVCQPGGALFAAWLTEIETGEGQNLALVPGTTDPIAISTIRDNQKSGASCESTNPEYYWRNYDNNQDDPLSAPVNYTGMTVPMSSETVAVKPGKKYHIKLAIADFCGFLADASAVFFNAGSFDLGNLDLGADLLVETDNALCGGECVTLKSGLTSEDVEIQWYKDDVAIAGATQPNYEACEFGTYKVVGRYPDINCEVIGSVKVEIYPAISKVVYKPAELEVCRYSLKERTVDLSGVEAEMFAEVKREDYTTAYYLTQEEAAQGSGNVIENTSAYVVEGEEDSNVYIRIEDTRTGCYEVFILRIKVEQGAVPSKPENVAVCAEYVFPQVNGDQYYYTEPGGQGKEYQVGDVLAEPGEHVIYLLQLNSDEGCYEETAYKVNITAPVVADIFENATPSCELYQLKPLSEHNKYFEEP</sequence>
<dbReference type="InterPro" id="IPR003961">
    <property type="entry name" value="FN3_dom"/>
</dbReference>
<comment type="caution">
    <text evidence="2">The sequence shown here is derived from an EMBL/GenBank/DDBJ whole genome shotgun (WGS) entry which is preliminary data.</text>
</comment>
<dbReference type="Pfam" id="PF00041">
    <property type="entry name" value="fn3"/>
    <property type="match status" value="1"/>
</dbReference>
<dbReference type="Pfam" id="PF07675">
    <property type="entry name" value="Cleaved_Adhesin"/>
    <property type="match status" value="5"/>
</dbReference>
<name>A0A4R7EWE0_9FLAO</name>
<dbReference type="CDD" id="cd00063">
    <property type="entry name" value="FN3"/>
    <property type="match status" value="5"/>
</dbReference>
<feature type="domain" description="Fibronectin type-III" evidence="1">
    <location>
        <begin position="510"/>
        <end position="606"/>
    </location>
</feature>
<proteinExistence type="predicted"/>
<evidence type="ECO:0000259" key="1">
    <source>
        <dbReference type="PROSITE" id="PS50853"/>
    </source>
</evidence>
<evidence type="ECO:0000313" key="3">
    <source>
        <dbReference type="Proteomes" id="UP000295215"/>
    </source>
</evidence>